<comment type="caution">
    <text evidence="2">The sequence shown here is derived from an EMBL/GenBank/DDBJ whole genome shotgun (WGS) entry which is preliminary data.</text>
</comment>
<organism evidence="2 3">
    <name type="scientific">Aristolochia fimbriata</name>
    <name type="common">White veined hardy Dutchman's pipe vine</name>
    <dbReference type="NCBI Taxonomy" id="158543"/>
    <lineage>
        <taxon>Eukaryota</taxon>
        <taxon>Viridiplantae</taxon>
        <taxon>Streptophyta</taxon>
        <taxon>Embryophyta</taxon>
        <taxon>Tracheophyta</taxon>
        <taxon>Spermatophyta</taxon>
        <taxon>Magnoliopsida</taxon>
        <taxon>Magnoliidae</taxon>
        <taxon>Piperales</taxon>
        <taxon>Aristolochiaceae</taxon>
        <taxon>Aristolochia</taxon>
    </lineage>
</organism>
<feature type="compositionally biased region" description="Polar residues" evidence="1">
    <location>
        <begin position="224"/>
        <end position="235"/>
    </location>
</feature>
<dbReference type="EMBL" id="JAINDJ010000006">
    <property type="protein sequence ID" value="KAG9444504.1"/>
    <property type="molecule type" value="Genomic_DNA"/>
</dbReference>
<evidence type="ECO:0000313" key="3">
    <source>
        <dbReference type="Proteomes" id="UP000825729"/>
    </source>
</evidence>
<accession>A0AAV7E8F7</accession>
<gene>
    <name evidence="2" type="ORF">H6P81_015844</name>
</gene>
<evidence type="ECO:0000313" key="2">
    <source>
        <dbReference type="EMBL" id="KAG9444504.1"/>
    </source>
</evidence>
<dbReference type="AlphaFoldDB" id="A0AAV7E8F7"/>
<dbReference type="Proteomes" id="UP000825729">
    <property type="component" value="Unassembled WGS sequence"/>
</dbReference>
<sequence>MSYTVAIRSEAKSDGTEIDGDGRAWPHRNGRWDRTRFLNTSRVTNERQFGFRAGSPSPPCGFLEAGWLVLIGPGPKAPLSSHQSATTVAISECEAANGYWLAASSRSPGVCRNVGWVEDYIELSRTQISDRAQKYSNVVKLKRGLPETAIKQRAFRPIDHGFYESQDWWRSKGSCPTRTSRRGTPLNLAENFGRSRDSLPWLRILGNLQLLRFAPPCIDISGKRPSTPSPSSNFLSVAEKGEAEMRNEERRKQKTMTTLPLLHPIS</sequence>
<evidence type="ECO:0000256" key="1">
    <source>
        <dbReference type="SAM" id="MobiDB-lite"/>
    </source>
</evidence>
<reference evidence="2 3" key="1">
    <citation type="submission" date="2021-07" db="EMBL/GenBank/DDBJ databases">
        <title>The Aristolochia fimbriata genome: insights into angiosperm evolution, floral development and chemical biosynthesis.</title>
        <authorList>
            <person name="Jiao Y."/>
        </authorList>
    </citation>
    <scope>NUCLEOTIDE SEQUENCE [LARGE SCALE GENOMIC DNA]</scope>
    <source>
        <strain evidence="2">IBCAS-2021</strain>
        <tissue evidence="2">Leaf</tissue>
    </source>
</reference>
<protein>
    <submittedName>
        <fullName evidence="2">Uncharacterized protein</fullName>
    </submittedName>
</protein>
<proteinExistence type="predicted"/>
<feature type="compositionally biased region" description="Basic and acidic residues" evidence="1">
    <location>
        <begin position="239"/>
        <end position="251"/>
    </location>
</feature>
<keyword evidence="3" id="KW-1185">Reference proteome</keyword>
<feature type="region of interest" description="Disordered" evidence="1">
    <location>
        <begin position="221"/>
        <end position="266"/>
    </location>
</feature>
<name>A0AAV7E8F7_ARIFI</name>